<dbReference type="AlphaFoldDB" id="A0A7L6B4E2"/>
<dbReference type="GO" id="GO:0018169">
    <property type="term" value="F:ribosomal S6-glutamic acid ligase activity"/>
    <property type="evidence" value="ECO:0007669"/>
    <property type="project" value="TreeGrafter"/>
</dbReference>
<dbReference type="SUPFAM" id="SSF56059">
    <property type="entry name" value="Glutathione synthetase ATP-binding domain-like"/>
    <property type="match status" value="1"/>
</dbReference>
<keyword evidence="6" id="KW-0436">Ligase</keyword>
<evidence type="ECO:0000256" key="3">
    <source>
        <dbReference type="ARBA" id="ARBA00022840"/>
    </source>
</evidence>
<evidence type="ECO:0000259" key="5">
    <source>
        <dbReference type="PROSITE" id="PS50975"/>
    </source>
</evidence>
<protein>
    <submittedName>
        <fullName evidence="6">RimK family alpha-L-glutamate ligase</fullName>
    </submittedName>
</protein>
<dbReference type="Gene3D" id="3.30.1490.20">
    <property type="entry name" value="ATP-grasp fold, A domain"/>
    <property type="match status" value="1"/>
</dbReference>
<dbReference type="InterPro" id="IPR013651">
    <property type="entry name" value="ATP-grasp_RimK-type"/>
</dbReference>
<dbReference type="PANTHER" id="PTHR21621">
    <property type="entry name" value="RIBOSOMAL PROTEIN S6 MODIFICATION PROTEIN"/>
    <property type="match status" value="1"/>
</dbReference>
<name>A0A7L6B4E2_9ACTN</name>
<evidence type="ECO:0000256" key="1">
    <source>
        <dbReference type="ARBA" id="ARBA00022723"/>
    </source>
</evidence>
<evidence type="ECO:0000313" key="6">
    <source>
        <dbReference type="EMBL" id="QLQ36665.1"/>
    </source>
</evidence>
<keyword evidence="1" id="KW-0479">Metal-binding</keyword>
<dbReference type="InterPro" id="IPR013815">
    <property type="entry name" value="ATP_grasp_subdomain_1"/>
</dbReference>
<dbReference type="Proteomes" id="UP000510844">
    <property type="component" value="Chromosome"/>
</dbReference>
<feature type="domain" description="ATP-grasp" evidence="5">
    <location>
        <begin position="94"/>
        <end position="280"/>
    </location>
</feature>
<evidence type="ECO:0000256" key="4">
    <source>
        <dbReference type="PROSITE-ProRule" id="PRU00409"/>
    </source>
</evidence>
<keyword evidence="2 4" id="KW-0547">Nucleotide-binding</keyword>
<gene>
    <name evidence="6" type="ORF">H1D33_25920</name>
</gene>
<dbReference type="SUPFAM" id="SSF52440">
    <property type="entry name" value="PreATP-grasp domain"/>
    <property type="match status" value="1"/>
</dbReference>
<dbReference type="GO" id="GO:0005737">
    <property type="term" value="C:cytoplasm"/>
    <property type="evidence" value="ECO:0007669"/>
    <property type="project" value="TreeGrafter"/>
</dbReference>
<reference evidence="6 7" key="2">
    <citation type="journal article" date="2021" name="Mar. Drugs">
        <title>A New Micromonospora Strain with Antibiotic Activity Isolated from the Microbiome of a Mid-Atlantic Deep-Sea Sponge.</title>
        <authorList>
            <person name="Back C.R."/>
            <person name="Stennett H.L."/>
            <person name="Williams S.E."/>
            <person name="Wang L."/>
            <person name="Ojeda Gomez J."/>
            <person name="Abdulle O.M."/>
            <person name="Duffy T."/>
            <person name="Neal C."/>
            <person name="Mantell J."/>
            <person name="Jepson M.A."/>
            <person name="Hendry K.R."/>
            <person name="Powell D."/>
            <person name="Stach J.E.M."/>
            <person name="Essex-Lopresti A.E."/>
            <person name="Willis C.L."/>
            <person name="Curnow P."/>
            <person name="Race P.R."/>
        </authorList>
    </citation>
    <scope>NUCLEOTIDE SEQUENCE [LARGE SCALE GENOMIC DNA]</scope>
    <source>
        <strain evidence="6 7">28ISP2-46</strain>
    </source>
</reference>
<dbReference type="NCBIfam" id="TIGR00768">
    <property type="entry name" value="rimK_fam"/>
    <property type="match status" value="1"/>
</dbReference>
<dbReference type="RefSeq" id="WP_181569180.1">
    <property type="nucleotide sequence ID" value="NZ_CP059322.2"/>
</dbReference>
<proteinExistence type="predicted"/>
<dbReference type="InterPro" id="IPR004666">
    <property type="entry name" value="Rp_bS6_RimK/Lys_biosynth_LsyX"/>
</dbReference>
<dbReference type="InterPro" id="IPR054562">
    <property type="entry name" value="LysX/ArgX_preATP_grasp"/>
</dbReference>
<dbReference type="Gene3D" id="3.40.50.20">
    <property type="match status" value="1"/>
</dbReference>
<dbReference type="Pfam" id="PF08443">
    <property type="entry name" value="RimK"/>
    <property type="match status" value="1"/>
</dbReference>
<dbReference type="InterPro" id="IPR011761">
    <property type="entry name" value="ATP-grasp"/>
</dbReference>
<keyword evidence="3 4" id="KW-0067">ATP-binding</keyword>
<organism evidence="6 7">
    <name type="scientific">Micromonospora robiginosa</name>
    <dbReference type="NCBI Taxonomy" id="2749844"/>
    <lineage>
        <taxon>Bacteria</taxon>
        <taxon>Bacillati</taxon>
        <taxon>Actinomycetota</taxon>
        <taxon>Actinomycetes</taxon>
        <taxon>Micromonosporales</taxon>
        <taxon>Micromonosporaceae</taxon>
        <taxon>Micromonospora</taxon>
    </lineage>
</organism>
<accession>A0A7L6B4E2</accession>
<keyword evidence="7" id="KW-1185">Reference proteome</keyword>
<evidence type="ECO:0000313" key="7">
    <source>
        <dbReference type="Proteomes" id="UP000510844"/>
    </source>
</evidence>
<reference evidence="7" key="1">
    <citation type="submission" date="2020-07" db="EMBL/GenBank/DDBJ databases">
        <title>A new Micromonospora strain with potent antibiotic activity isolated from the microbiome of a mid-Atlantic deep-sea sponge.</title>
        <authorList>
            <person name="Back C.R."/>
            <person name="Stennett H.L."/>
            <person name="Williams S.E."/>
            <person name="Wang L."/>
            <person name="Ojeda Gomez J."/>
            <person name="Abdulle O.M."/>
            <person name="Duffy T."/>
            <person name="Hendry K.R."/>
            <person name="Powell D."/>
            <person name="Stach J.E."/>
            <person name="Essex-Lopresti A.E."/>
            <person name="Willis C.L."/>
            <person name="Curnow P."/>
            <person name="Race P.R."/>
        </authorList>
    </citation>
    <scope>NUCLEOTIDE SEQUENCE [LARGE SCALE GENOMIC DNA]</scope>
    <source>
        <strain evidence="7">28ISP2-46</strain>
    </source>
</reference>
<dbReference type="GO" id="GO:0046872">
    <property type="term" value="F:metal ion binding"/>
    <property type="evidence" value="ECO:0007669"/>
    <property type="project" value="UniProtKB-KW"/>
</dbReference>
<dbReference type="GO" id="GO:0005524">
    <property type="term" value="F:ATP binding"/>
    <property type="evidence" value="ECO:0007669"/>
    <property type="project" value="UniProtKB-UniRule"/>
</dbReference>
<dbReference type="EMBL" id="CP059322">
    <property type="protein sequence ID" value="QLQ36665.1"/>
    <property type="molecule type" value="Genomic_DNA"/>
</dbReference>
<dbReference type="GO" id="GO:0009432">
    <property type="term" value="P:SOS response"/>
    <property type="evidence" value="ECO:0007669"/>
    <property type="project" value="TreeGrafter"/>
</dbReference>
<dbReference type="PANTHER" id="PTHR21621:SF0">
    <property type="entry name" value="BETA-CITRYLGLUTAMATE SYNTHASE B-RELATED"/>
    <property type="match status" value="1"/>
</dbReference>
<dbReference type="KEGG" id="mfeu:H1D33_25920"/>
<dbReference type="Gene3D" id="3.30.470.20">
    <property type="entry name" value="ATP-grasp fold, B domain"/>
    <property type="match status" value="1"/>
</dbReference>
<dbReference type="Pfam" id="PF22626">
    <property type="entry name" value="LysX_preATP_grasp"/>
    <property type="match status" value="1"/>
</dbReference>
<evidence type="ECO:0000256" key="2">
    <source>
        <dbReference type="ARBA" id="ARBA00022741"/>
    </source>
</evidence>
<dbReference type="InterPro" id="IPR016185">
    <property type="entry name" value="PreATP-grasp_dom_sf"/>
</dbReference>
<dbReference type="PROSITE" id="PS50975">
    <property type="entry name" value="ATP_GRASP"/>
    <property type="match status" value="1"/>
</dbReference>
<sequence>MNAPTVALLASTIRVEEKQIMAALSRRDLAYTRVDPRRLRFNTDGPGPPYSFALNREISQTRAEYAAEALEACGVVGVNSAAAVGTCGDKWRTSLALRARGLPTPRTALALTPQAALDALDELGYPAVIKPLVGSWGRLVGRLTCRDAAETVLEHVAALPSPRSHVVYLQEQITTVRRDLRVIVVGDQAVGVTWRRAEGWRANVATGASSVRCLLTAPISELAVAATEAVGAEIAGVDLLEDRAGGLYVLEVNHRVEFAGFQAAHGDRVDVAERIADYLGRRAGA</sequence>